<keyword evidence="2" id="KW-0812">Transmembrane</keyword>
<dbReference type="InterPro" id="IPR006597">
    <property type="entry name" value="Sel1-like"/>
</dbReference>
<organism evidence="3 4">
    <name type="scientific">Ciona intestinalis</name>
    <name type="common">Transparent sea squirt</name>
    <name type="synonym">Ascidia intestinalis</name>
    <dbReference type="NCBI Taxonomy" id="7719"/>
    <lineage>
        <taxon>Eukaryota</taxon>
        <taxon>Metazoa</taxon>
        <taxon>Chordata</taxon>
        <taxon>Tunicata</taxon>
        <taxon>Ascidiacea</taxon>
        <taxon>Phlebobranchia</taxon>
        <taxon>Cionidae</taxon>
        <taxon>Ciona</taxon>
    </lineage>
</organism>
<proteinExistence type="inferred from homology"/>
<dbReference type="SMART" id="SM00671">
    <property type="entry name" value="SEL1"/>
    <property type="match status" value="1"/>
</dbReference>
<evidence type="ECO:0000256" key="2">
    <source>
        <dbReference type="SAM" id="Phobius"/>
    </source>
</evidence>
<evidence type="ECO:0000313" key="3">
    <source>
        <dbReference type="Ensembl" id="ENSCINP00000031432.1"/>
    </source>
</evidence>
<reference evidence="3" key="2">
    <citation type="journal article" date="2008" name="Genome Biol.">
        <title>Improved genome assembly and evidence-based global gene model set for the chordate Ciona intestinalis: new insight into intron and operon populations.</title>
        <authorList>
            <person name="Satou Y."/>
            <person name="Mineta K."/>
            <person name="Ogasawara M."/>
            <person name="Sasakura Y."/>
            <person name="Shoguchi E."/>
            <person name="Ueno K."/>
            <person name="Yamada L."/>
            <person name="Matsumoto J."/>
            <person name="Wasserscheid J."/>
            <person name="Dewar K."/>
            <person name="Wiley G.B."/>
            <person name="Macmil S.L."/>
            <person name="Roe B.A."/>
            <person name="Zeller R.W."/>
            <person name="Hastings K.E."/>
            <person name="Lemaire P."/>
            <person name="Lindquist E."/>
            <person name="Endo T."/>
            <person name="Hotta K."/>
            <person name="Inaba K."/>
        </authorList>
    </citation>
    <scope>NUCLEOTIDE SEQUENCE [LARGE SCALE GENOMIC DNA]</scope>
    <source>
        <strain evidence="3">wild type</strain>
    </source>
</reference>
<keyword evidence="4" id="KW-1185">Reference proteome</keyword>
<dbReference type="InParanoid" id="H2XP49"/>
<reference evidence="3" key="4">
    <citation type="submission" date="2025-09" db="UniProtKB">
        <authorList>
            <consortium name="Ensembl"/>
        </authorList>
    </citation>
    <scope>IDENTIFICATION</scope>
</reference>
<dbReference type="GeneID" id="100175046"/>
<accession>A0A1W2WM71</accession>
<dbReference type="GeneTree" id="ENSGT00520000060950"/>
<dbReference type="OrthoDB" id="2384430at2759"/>
<feature type="transmembrane region" description="Helical" evidence="2">
    <location>
        <begin position="49"/>
        <end position="73"/>
    </location>
</feature>
<dbReference type="InterPro" id="IPR011990">
    <property type="entry name" value="TPR-like_helical_dom_sf"/>
</dbReference>
<dbReference type="HOGENOM" id="CLU_122080_0_0_1"/>
<accession>H2XP49</accession>
<evidence type="ECO:0000313" key="4">
    <source>
        <dbReference type="Proteomes" id="UP000008144"/>
    </source>
</evidence>
<name>H2XP49_CIOIN</name>
<dbReference type="STRING" id="7719.ENSCINP00000031432"/>
<keyword evidence="2" id="KW-0472">Membrane</keyword>
<evidence type="ECO:0000256" key="1">
    <source>
        <dbReference type="ARBA" id="ARBA00038101"/>
    </source>
</evidence>
<dbReference type="Pfam" id="PF08238">
    <property type="entry name" value="Sel1"/>
    <property type="match status" value="1"/>
</dbReference>
<dbReference type="PANTHER" id="PTHR11102:SF147">
    <property type="entry name" value="SEL1L ADAPTOR SUBUNIT OF ERAD E3 UBIQUITIN LIGASE"/>
    <property type="match status" value="1"/>
</dbReference>
<dbReference type="Ensembl" id="ENSCINT00000034203.1">
    <property type="protein sequence ID" value="ENSCINP00000031432.1"/>
    <property type="gene ID" value="ENSCING00000023270.1"/>
</dbReference>
<dbReference type="RefSeq" id="XP_002131123.1">
    <property type="nucleotide sequence ID" value="XM_002131087.4"/>
</dbReference>
<dbReference type="GO" id="GO:0005789">
    <property type="term" value="C:endoplasmic reticulum membrane"/>
    <property type="evidence" value="ECO:0000318"/>
    <property type="project" value="GO_Central"/>
</dbReference>
<protein>
    <submittedName>
        <fullName evidence="3">Secretory immunoglobulin A-binding protein EsiB-like</fullName>
    </submittedName>
</protein>
<dbReference type="EMBL" id="EAAA01001926">
    <property type="status" value="NOT_ANNOTATED_CDS"/>
    <property type="molecule type" value="Genomic_DNA"/>
</dbReference>
<dbReference type="KEGG" id="cin:100175046"/>
<dbReference type="RefSeq" id="XP_026690120.1">
    <property type="nucleotide sequence ID" value="XM_026834319.1"/>
</dbReference>
<reference evidence="4" key="1">
    <citation type="journal article" date="2002" name="Science">
        <title>The draft genome of Ciona intestinalis: insights into chordate and vertebrate origins.</title>
        <authorList>
            <person name="Dehal P."/>
            <person name="Satou Y."/>
            <person name="Campbell R.K."/>
            <person name="Chapman J."/>
            <person name="Degnan B."/>
            <person name="De Tomaso A."/>
            <person name="Davidson B."/>
            <person name="Di Gregorio A."/>
            <person name="Gelpke M."/>
            <person name="Goodstein D.M."/>
            <person name="Harafuji N."/>
            <person name="Hastings K.E."/>
            <person name="Ho I."/>
            <person name="Hotta K."/>
            <person name="Huang W."/>
            <person name="Kawashima T."/>
            <person name="Lemaire P."/>
            <person name="Martinez D."/>
            <person name="Meinertzhagen I.A."/>
            <person name="Necula S."/>
            <person name="Nonaka M."/>
            <person name="Putnam N."/>
            <person name="Rash S."/>
            <person name="Saiga H."/>
            <person name="Satake M."/>
            <person name="Terry A."/>
            <person name="Yamada L."/>
            <person name="Wang H.G."/>
            <person name="Awazu S."/>
            <person name="Azumi K."/>
            <person name="Boore J."/>
            <person name="Branno M."/>
            <person name="Chin-Bow S."/>
            <person name="DeSantis R."/>
            <person name="Doyle S."/>
            <person name="Francino P."/>
            <person name="Keys D.N."/>
            <person name="Haga S."/>
            <person name="Hayashi H."/>
            <person name="Hino K."/>
            <person name="Imai K.S."/>
            <person name="Inaba K."/>
            <person name="Kano S."/>
            <person name="Kobayashi K."/>
            <person name="Kobayashi M."/>
            <person name="Lee B.I."/>
            <person name="Makabe K.W."/>
            <person name="Manohar C."/>
            <person name="Matassi G."/>
            <person name="Medina M."/>
            <person name="Mochizuki Y."/>
            <person name="Mount S."/>
            <person name="Morishita T."/>
            <person name="Miura S."/>
            <person name="Nakayama A."/>
            <person name="Nishizaka S."/>
            <person name="Nomoto H."/>
            <person name="Ohta F."/>
            <person name="Oishi K."/>
            <person name="Rigoutsos I."/>
            <person name="Sano M."/>
            <person name="Sasaki A."/>
            <person name="Sasakura Y."/>
            <person name="Shoguchi E."/>
            <person name="Shin-i T."/>
            <person name="Spagnuolo A."/>
            <person name="Stainier D."/>
            <person name="Suzuki M.M."/>
            <person name="Tassy O."/>
            <person name="Takatori N."/>
            <person name="Tokuoka M."/>
            <person name="Yagi K."/>
            <person name="Yoshizaki F."/>
            <person name="Wada S."/>
            <person name="Zhang C."/>
            <person name="Hyatt P.D."/>
            <person name="Larimer F."/>
            <person name="Detter C."/>
            <person name="Doggett N."/>
            <person name="Glavina T."/>
            <person name="Hawkins T."/>
            <person name="Richardson P."/>
            <person name="Lucas S."/>
            <person name="Kohara Y."/>
            <person name="Levine M."/>
            <person name="Satoh N."/>
            <person name="Rokhsar D.S."/>
        </authorList>
    </citation>
    <scope>NUCLEOTIDE SEQUENCE [LARGE SCALE GENOMIC DNA]</scope>
</reference>
<dbReference type="SUPFAM" id="SSF81901">
    <property type="entry name" value="HCP-like"/>
    <property type="match status" value="1"/>
</dbReference>
<sequence length="178" mass="20118">MRRRRISSTNLQSAVDVDDYRRKPAVRCGNLVKLGNNVFRLQDLPEDSWLCRSLEIIGLFVVVLLVYVTYFHYESLHFHVAKGYGHLGYAPAQHVVGQRYLTGRGAPKNETEAMKWFKYAADQGHAEASFNLAVGHIHGIKTGLRPGQPTRLLYHARKNGVEEAEHALSLCARRGCDM</sequence>
<dbReference type="GO" id="GO:0036503">
    <property type="term" value="P:ERAD pathway"/>
    <property type="evidence" value="ECO:0000318"/>
    <property type="project" value="GO_Central"/>
</dbReference>
<keyword evidence="2" id="KW-1133">Transmembrane helix</keyword>
<comment type="similarity">
    <text evidence="1">Belongs to the sel-1 family.</text>
</comment>
<dbReference type="RefSeq" id="XP_026690119.1">
    <property type="nucleotide sequence ID" value="XM_026834318.1"/>
</dbReference>
<reference evidence="3" key="3">
    <citation type="submission" date="2025-08" db="UniProtKB">
        <authorList>
            <consortium name="Ensembl"/>
        </authorList>
    </citation>
    <scope>IDENTIFICATION</scope>
</reference>
<dbReference type="RefSeq" id="XP_026690121.1">
    <property type="nucleotide sequence ID" value="XM_026834320.1"/>
</dbReference>
<dbReference type="Proteomes" id="UP000008144">
    <property type="component" value="Chromosome 4"/>
</dbReference>
<dbReference type="OMA" id="WLTTIME"/>
<dbReference type="AlphaFoldDB" id="H2XP49"/>
<gene>
    <name evidence="3" type="primary">LOC100175046</name>
</gene>
<dbReference type="PANTHER" id="PTHR11102">
    <property type="entry name" value="SEL-1-LIKE PROTEIN"/>
    <property type="match status" value="1"/>
</dbReference>
<dbReference type="InterPro" id="IPR050767">
    <property type="entry name" value="Sel1_AlgK"/>
</dbReference>
<dbReference type="Gene3D" id="1.25.40.10">
    <property type="entry name" value="Tetratricopeptide repeat domain"/>
    <property type="match status" value="1"/>
</dbReference>